<protein>
    <submittedName>
        <fullName evidence="2">Isochorismatase family protein</fullName>
    </submittedName>
</protein>
<evidence type="ECO:0000313" key="3">
    <source>
        <dbReference type="Proteomes" id="UP000282060"/>
    </source>
</evidence>
<keyword evidence="3" id="KW-1185">Reference proteome</keyword>
<dbReference type="PANTHER" id="PTHR14119">
    <property type="entry name" value="HYDROLASE"/>
    <property type="match status" value="1"/>
</dbReference>
<comment type="caution">
    <text evidence="2">The sequence shown here is derived from an EMBL/GenBank/DDBJ whole genome shotgun (WGS) entry which is preliminary data.</text>
</comment>
<dbReference type="RefSeq" id="WP_126504509.1">
    <property type="nucleotide sequence ID" value="NZ_RXNV01000001.1"/>
</dbReference>
<feature type="domain" description="Isochorismatase-like" evidence="1">
    <location>
        <begin position="8"/>
        <end position="157"/>
    </location>
</feature>
<reference evidence="2 3" key="1">
    <citation type="submission" date="2018-12" db="EMBL/GenBank/DDBJ databases">
        <authorList>
            <person name="Yu L."/>
        </authorList>
    </citation>
    <scope>NUCLEOTIDE SEQUENCE [LARGE SCALE GENOMIC DNA]</scope>
    <source>
        <strain evidence="2 3">HAW-EB5</strain>
    </source>
</reference>
<sequence>MLKPEECVFVIIDIQGTLANVMEQSESLHQKVFKLIQGLRLFDIPTLWLEQLPDKLGKTSPILYEQLIEACNPISKQHFSAWNCQEFREQLQDLNRKQIILVGIETHVCVYQTCRDLLDNEFGVHLVIDAVSSRTAGNKQIGVEMMQARGAQITNMESLLFELQHEAVGERFKQLLRLIK</sequence>
<dbReference type="InterPro" id="IPR036380">
    <property type="entry name" value="Isochorismatase-like_sf"/>
</dbReference>
<organism evidence="2 3">
    <name type="scientific">Shewanella atlantica</name>
    <dbReference type="NCBI Taxonomy" id="271099"/>
    <lineage>
        <taxon>Bacteria</taxon>
        <taxon>Pseudomonadati</taxon>
        <taxon>Pseudomonadota</taxon>
        <taxon>Gammaproteobacteria</taxon>
        <taxon>Alteromonadales</taxon>
        <taxon>Shewanellaceae</taxon>
        <taxon>Shewanella</taxon>
    </lineage>
</organism>
<dbReference type="Pfam" id="PF00857">
    <property type="entry name" value="Isochorismatase"/>
    <property type="match status" value="1"/>
</dbReference>
<evidence type="ECO:0000313" key="2">
    <source>
        <dbReference type="EMBL" id="RTR34906.1"/>
    </source>
</evidence>
<dbReference type="InterPro" id="IPR050993">
    <property type="entry name" value="Isochorismatase_domain"/>
</dbReference>
<evidence type="ECO:0000259" key="1">
    <source>
        <dbReference type="Pfam" id="PF00857"/>
    </source>
</evidence>
<gene>
    <name evidence="2" type="ORF">EKG39_04400</name>
</gene>
<dbReference type="OrthoDB" id="9796958at2"/>
<proteinExistence type="predicted"/>
<dbReference type="Proteomes" id="UP000282060">
    <property type="component" value="Unassembled WGS sequence"/>
</dbReference>
<dbReference type="EMBL" id="RXNV01000001">
    <property type="protein sequence ID" value="RTR34906.1"/>
    <property type="molecule type" value="Genomic_DNA"/>
</dbReference>
<name>A0A3S0LGJ3_9GAMM</name>
<accession>A0A3S0LGJ3</accession>
<dbReference type="PANTHER" id="PTHR14119:SF3">
    <property type="entry name" value="ISOCHORISMATASE DOMAIN-CONTAINING PROTEIN 2"/>
    <property type="match status" value="1"/>
</dbReference>
<dbReference type="AlphaFoldDB" id="A0A3S0LGJ3"/>
<dbReference type="Gene3D" id="3.40.50.850">
    <property type="entry name" value="Isochorismatase-like"/>
    <property type="match status" value="1"/>
</dbReference>
<dbReference type="InterPro" id="IPR000868">
    <property type="entry name" value="Isochorismatase-like_dom"/>
</dbReference>
<dbReference type="SUPFAM" id="SSF52499">
    <property type="entry name" value="Isochorismatase-like hydrolases"/>
    <property type="match status" value="1"/>
</dbReference>